<reference evidence="1 2" key="1">
    <citation type="submission" date="2016-04" db="EMBL/GenBank/DDBJ databases">
        <title>A degradative enzymes factory behind the ericoid mycorrhizal symbiosis.</title>
        <authorList>
            <consortium name="DOE Joint Genome Institute"/>
            <person name="Martino E."/>
            <person name="Morin E."/>
            <person name="Grelet G."/>
            <person name="Kuo A."/>
            <person name="Kohler A."/>
            <person name="Daghino S."/>
            <person name="Barry K."/>
            <person name="Choi C."/>
            <person name="Cichocki N."/>
            <person name="Clum A."/>
            <person name="Copeland A."/>
            <person name="Hainaut M."/>
            <person name="Haridas S."/>
            <person name="Labutti K."/>
            <person name="Lindquist E."/>
            <person name="Lipzen A."/>
            <person name="Khouja H.-R."/>
            <person name="Murat C."/>
            <person name="Ohm R."/>
            <person name="Olson A."/>
            <person name="Spatafora J."/>
            <person name="Veneault-Fourrey C."/>
            <person name="Henrissat B."/>
            <person name="Grigoriev I."/>
            <person name="Martin F."/>
            <person name="Perotto S."/>
        </authorList>
    </citation>
    <scope>NUCLEOTIDE SEQUENCE [LARGE SCALE GENOMIC DNA]</scope>
    <source>
        <strain evidence="1 2">F</strain>
    </source>
</reference>
<name>A0A2J6R3J7_HYAVF</name>
<dbReference type="EMBL" id="KZ613957">
    <property type="protein sequence ID" value="PMD33110.1"/>
    <property type="molecule type" value="Genomic_DNA"/>
</dbReference>
<keyword evidence="2" id="KW-1185">Reference proteome</keyword>
<protein>
    <submittedName>
        <fullName evidence="1">Uncharacterized protein</fullName>
    </submittedName>
</protein>
<dbReference type="AlphaFoldDB" id="A0A2J6R3J7"/>
<proteinExistence type="predicted"/>
<evidence type="ECO:0000313" key="1">
    <source>
        <dbReference type="EMBL" id="PMD33110.1"/>
    </source>
</evidence>
<accession>A0A2J6R3J7</accession>
<sequence length="293" mass="33128">MPSQRDMIMMDVEGESELDLESVDLEGTCRACTEKLKQNIGSFQKAAEEAALKRMLEALETTSIASRYCCGGELVEEVPRVGICFGDLTSDKKWRANLPMETEHTKRGHTDMVKRLHQACDDNGRIEQHQKINAKSTSTNEPIIPNPSSNYFGTLAIFLPHRHKGKLAQRNNISELTTIPGGKWEISIDGDETQVFKWHRTFPKIGWLAFRGDYRCNVWPADDGIQLVLIYHLTLRVSTATIATVLDPPSIPIYQIMRKKVDHPSFMNRGGVLGFHPQHGYDHTKLDAHKSYP</sequence>
<evidence type="ECO:0000313" key="2">
    <source>
        <dbReference type="Proteomes" id="UP000235786"/>
    </source>
</evidence>
<dbReference type="Proteomes" id="UP000235786">
    <property type="component" value="Unassembled WGS sequence"/>
</dbReference>
<organism evidence="1 2">
    <name type="scientific">Hyaloscypha variabilis (strain UAMH 11265 / GT02V1 / F)</name>
    <name type="common">Meliniomyces variabilis</name>
    <dbReference type="NCBI Taxonomy" id="1149755"/>
    <lineage>
        <taxon>Eukaryota</taxon>
        <taxon>Fungi</taxon>
        <taxon>Dikarya</taxon>
        <taxon>Ascomycota</taxon>
        <taxon>Pezizomycotina</taxon>
        <taxon>Leotiomycetes</taxon>
        <taxon>Helotiales</taxon>
        <taxon>Hyaloscyphaceae</taxon>
        <taxon>Hyaloscypha</taxon>
        <taxon>Hyaloscypha variabilis</taxon>
    </lineage>
</organism>
<gene>
    <name evidence="1" type="ORF">L207DRAFT_590178</name>
</gene>